<protein>
    <submittedName>
        <fullName evidence="1">DUF1284 domain-containing protein</fullName>
    </submittedName>
</protein>
<dbReference type="RefSeq" id="WP_163075534.1">
    <property type="nucleotide sequence ID" value="NZ_CP048630.1"/>
</dbReference>
<gene>
    <name evidence="1" type="ORF">G3A50_12240</name>
</gene>
<proteinExistence type="predicted"/>
<accession>A0A6P1YNU8</accession>
<evidence type="ECO:0000313" key="2">
    <source>
        <dbReference type="Proteomes" id="UP000464751"/>
    </source>
</evidence>
<dbReference type="AlphaFoldDB" id="A0A6P1YNU8"/>
<dbReference type="KEGG" id="apra:G3A50_12240"/>
<reference evidence="1 2" key="1">
    <citation type="submission" date="2020-02" db="EMBL/GenBank/DDBJ databases">
        <authorList>
            <person name="Li G."/>
        </authorList>
    </citation>
    <scope>NUCLEOTIDE SEQUENCE [LARGE SCALE GENOMIC DNA]</scope>
    <source>
        <strain evidence="1 2">DSM 102029</strain>
    </source>
</reference>
<keyword evidence="2" id="KW-1185">Reference proteome</keyword>
<dbReference type="InterPro" id="IPR009702">
    <property type="entry name" value="DUF1284"/>
</dbReference>
<evidence type="ECO:0000313" key="1">
    <source>
        <dbReference type="EMBL" id="QIB34391.1"/>
    </source>
</evidence>
<sequence>MSERSLCSPETVRLRAHHLLCLLTFVGKGYTPAFVAHYERVVARLNAGAEAVLVEGPDDICAPMLEGGHHCLKPRIAARDTEALAAVEAALGTRIGVGARLLLDRERVARLREAFADGSIRAACVRCQWSQLCTEVAANGYAGVRLIGN</sequence>
<dbReference type="EMBL" id="CP048630">
    <property type="protein sequence ID" value="QIB34391.1"/>
    <property type="molecule type" value="Genomic_DNA"/>
</dbReference>
<dbReference type="Proteomes" id="UP000464751">
    <property type="component" value="Chromosome"/>
</dbReference>
<dbReference type="Pfam" id="PF06935">
    <property type="entry name" value="DUF1284"/>
    <property type="match status" value="1"/>
</dbReference>
<name>A0A6P1YNU8_9HYPH</name>
<organism evidence="1 2">
    <name type="scientific">Ancylobacter pratisalsi</name>
    <dbReference type="NCBI Taxonomy" id="1745854"/>
    <lineage>
        <taxon>Bacteria</taxon>
        <taxon>Pseudomonadati</taxon>
        <taxon>Pseudomonadota</taxon>
        <taxon>Alphaproteobacteria</taxon>
        <taxon>Hyphomicrobiales</taxon>
        <taxon>Xanthobacteraceae</taxon>
        <taxon>Ancylobacter</taxon>
    </lineage>
</organism>